<reference evidence="4 5" key="1">
    <citation type="submission" date="2019-01" db="EMBL/GenBank/DDBJ databases">
        <title>Nocardioides guangzhouensis sp. nov., an actinobacterium isolated from soil.</title>
        <authorList>
            <person name="Fu Y."/>
            <person name="Cai Y."/>
            <person name="Lin Z."/>
            <person name="Chen P."/>
        </authorList>
    </citation>
    <scope>NUCLEOTIDE SEQUENCE [LARGE SCALE GENOMIC DNA]</scope>
    <source>
        <strain evidence="4 5">NBRC 105384</strain>
    </source>
</reference>
<evidence type="ECO:0000313" key="5">
    <source>
        <dbReference type="Proteomes" id="UP000291189"/>
    </source>
</evidence>
<dbReference type="Gene3D" id="1.10.1240.10">
    <property type="entry name" value="Methionine synthase domain"/>
    <property type="match status" value="1"/>
</dbReference>
<dbReference type="OrthoDB" id="3782345at2"/>
<accession>A0A4Q5J3R7</accession>
<dbReference type="GO" id="GO:0031419">
    <property type="term" value="F:cobalamin binding"/>
    <property type="evidence" value="ECO:0007669"/>
    <property type="project" value="InterPro"/>
</dbReference>
<evidence type="ECO:0000256" key="1">
    <source>
        <dbReference type="ARBA" id="ARBA00022723"/>
    </source>
</evidence>
<dbReference type="RefSeq" id="WP_129986902.1">
    <property type="nucleotide sequence ID" value="NZ_SDPU01000020.1"/>
</dbReference>
<dbReference type="AlphaFoldDB" id="A0A4Q5J3R7"/>
<keyword evidence="1" id="KW-0479">Metal-binding</keyword>
<protein>
    <submittedName>
        <fullName evidence="4">Cobalamin B12-binding domain-containing protein</fullName>
    </submittedName>
</protein>
<dbReference type="Pfam" id="PF02607">
    <property type="entry name" value="B12-binding_2"/>
    <property type="match status" value="1"/>
</dbReference>
<dbReference type="GO" id="GO:0050667">
    <property type="term" value="P:homocysteine metabolic process"/>
    <property type="evidence" value="ECO:0007669"/>
    <property type="project" value="TreeGrafter"/>
</dbReference>
<dbReference type="Proteomes" id="UP000291189">
    <property type="component" value="Unassembled WGS sequence"/>
</dbReference>
<evidence type="ECO:0000256" key="2">
    <source>
        <dbReference type="ARBA" id="ARBA00023285"/>
    </source>
</evidence>
<dbReference type="InterPro" id="IPR036594">
    <property type="entry name" value="Meth_synthase_dom"/>
</dbReference>
<dbReference type="InterPro" id="IPR050554">
    <property type="entry name" value="Met_Synthase/Corrinoid"/>
</dbReference>
<organism evidence="4 5">
    <name type="scientific">Nocardioides iriomotensis</name>
    <dbReference type="NCBI Taxonomy" id="715784"/>
    <lineage>
        <taxon>Bacteria</taxon>
        <taxon>Bacillati</taxon>
        <taxon>Actinomycetota</taxon>
        <taxon>Actinomycetes</taxon>
        <taxon>Propionibacteriales</taxon>
        <taxon>Nocardioidaceae</taxon>
        <taxon>Nocardioides</taxon>
    </lineage>
</organism>
<dbReference type="PROSITE" id="PS51332">
    <property type="entry name" value="B12_BINDING"/>
    <property type="match status" value="1"/>
</dbReference>
<dbReference type="Pfam" id="PF02310">
    <property type="entry name" value="B12-binding"/>
    <property type="match status" value="1"/>
</dbReference>
<sequence length="335" mass="34651">MTATTLDDVERFDAAVARADVDAALSVVQDLLDGGLDPVGVMVDVIAPVQTRVGRRWQSGAWSVAQEHAATSVAVSALEAVARATQPQGRARGRVVIACAEREWHAVPAMIVAGALRTQGWQTMLLGASTPTARLSRYLQDLGPDVTAVSCSVAAGLPNARGFIEASTTAGIPVLAGGAAFGPDSLRADRLGATAWAADARGAAAAIEGLPLVVPAVPPLPGDLTREVAALRTAHDAVVDEALRRTGVAPAAVDGEDPMRESLDQAVHSVAGAVLTDDPRLLGDTAGWVSDVLRARGFDDPDAAVRDALVHAMREYPRAATMVGDHWPDVAPRSA</sequence>
<feature type="domain" description="B12-binding" evidence="3">
    <location>
        <begin position="92"/>
        <end position="220"/>
    </location>
</feature>
<comment type="caution">
    <text evidence="4">The sequence shown here is derived from an EMBL/GenBank/DDBJ whole genome shotgun (WGS) entry which is preliminary data.</text>
</comment>
<dbReference type="SUPFAM" id="SSF52242">
    <property type="entry name" value="Cobalamin (vitamin B12)-binding domain"/>
    <property type="match status" value="1"/>
</dbReference>
<dbReference type="InterPro" id="IPR036724">
    <property type="entry name" value="Cobalamin-bd_sf"/>
</dbReference>
<dbReference type="PANTHER" id="PTHR45833">
    <property type="entry name" value="METHIONINE SYNTHASE"/>
    <property type="match status" value="1"/>
</dbReference>
<keyword evidence="5" id="KW-1185">Reference proteome</keyword>
<dbReference type="GO" id="GO:0008705">
    <property type="term" value="F:methionine synthase activity"/>
    <property type="evidence" value="ECO:0007669"/>
    <property type="project" value="TreeGrafter"/>
</dbReference>
<evidence type="ECO:0000313" key="4">
    <source>
        <dbReference type="EMBL" id="RYU13083.1"/>
    </source>
</evidence>
<proteinExistence type="predicted"/>
<evidence type="ECO:0000259" key="3">
    <source>
        <dbReference type="PROSITE" id="PS51332"/>
    </source>
</evidence>
<keyword evidence="2" id="KW-0170">Cobalt</keyword>
<dbReference type="GO" id="GO:0046653">
    <property type="term" value="P:tetrahydrofolate metabolic process"/>
    <property type="evidence" value="ECO:0007669"/>
    <property type="project" value="TreeGrafter"/>
</dbReference>
<dbReference type="EMBL" id="SDPU01000020">
    <property type="protein sequence ID" value="RYU13083.1"/>
    <property type="molecule type" value="Genomic_DNA"/>
</dbReference>
<dbReference type="GO" id="GO:0005829">
    <property type="term" value="C:cytosol"/>
    <property type="evidence" value="ECO:0007669"/>
    <property type="project" value="TreeGrafter"/>
</dbReference>
<dbReference type="PANTHER" id="PTHR45833:SF1">
    <property type="entry name" value="METHIONINE SYNTHASE"/>
    <property type="match status" value="1"/>
</dbReference>
<dbReference type="InterPro" id="IPR006158">
    <property type="entry name" value="Cobalamin-bd"/>
</dbReference>
<gene>
    <name evidence="4" type="ORF">ETU37_09195</name>
</gene>
<dbReference type="GO" id="GO:0046872">
    <property type="term" value="F:metal ion binding"/>
    <property type="evidence" value="ECO:0007669"/>
    <property type="project" value="UniProtKB-KW"/>
</dbReference>
<dbReference type="InterPro" id="IPR003759">
    <property type="entry name" value="Cbl-bd_cap"/>
</dbReference>
<name>A0A4Q5J3R7_9ACTN</name>
<dbReference type="Gene3D" id="3.40.50.280">
    <property type="entry name" value="Cobalamin-binding domain"/>
    <property type="match status" value="1"/>
</dbReference>